<dbReference type="InterPro" id="IPR009081">
    <property type="entry name" value="PP-bd_ACP"/>
</dbReference>
<evidence type="ECO:0000256" key="1">
    <source>
        <dbReference type="ARBA" id="ARBA00001957"/>
    </source>
</evidence>
<dbReference type="InterPro" id="IPR045851">
    <property type="entry name" value="AMP-bd_C_sf"/>
</dbReference>
<keyword evidence="3" id="KW-0597">Phosphoprotein</keyword>
<dbReference type="GO" id="GO:0031177">
    <property type="term" value="F:phosphopantetheine binding"/>
    <property type="evidence" value="ECO:0007669"/>
    <property type="project" value="InterPro"/>
</dbReference>
<dbReference type="FunFam" id="1.10.1200.10:FF:000005">
    <property type="entry name" value="Nonribosomal peptide synthetase 1"/>
    <property type="match status" value="1"/>
</dbReference>
<comment type="cofactor">
    <cofactor evidence="1">
        <name>pantetheine 4'-phosphate</name>
        <dbReference type="ChEBI" id="CHEBI:47942"/>
    </cofactor>
</comment>
<dbReference type="Pfam" id="PF00550">
    <property type="entry name" value="PP-binding"/>
    <property type="match status" value="1"/>
</dbReference>
<dbReference type="InterPro" id="IPR006162">
    <property type="entry name" value="Ppantetheine_attach_site"/>
</dbReference>
<evidence type="ECO:0000313" key="6">
    <source>
        <dbReference type="EMBL" id="NEC24778.1"/>
    </source>
</evidence>
<protein>
    <submittedName>
        <fullName evidence="6">AMP-binding protein</fullName>
    </submittedName>
</protein>
<dbReference type="SUPFAM" id="SSF47336">
    <property type="entry name" value="ACP-like"/>
    <property type="match status" value="1"/>
</dbReference>
<dbReference type="PANTHER" id="PTHR45527:SF1">
    <property type="entry name" value="FATTY ACID SYNTHASE"/>
    <property type="match status" value="1"/>
</dbReference>
<dbReference type="InterPro" id="IPR020806">
    <property type="entry name" value="PKS_PP-bd"/>
</dbReference>
<dbReference type="PROSITE" id="PS00012">
    <property type="entry name" value="PHOSPHOPANTETHEINE"/>
    <property type="match status" value="1"/>
</dbReference>
<dbReference type="Gene3D" id="3.40.50.1820">
    <property type="entry name" value="alpha/beta hydrolase"/>
    <property type="match status" value="1"/>
</dbReference>
<dbReference type="SMART" id="SM00823">
    <property type="entry name" value="PKS_PP"/>
    <property type="match status" value="1"/>
</dbReference>
<dbReference type="Proteomes" id="UP000469670">
    <property type="component" value="Unassembled WGS sequence"/>
</dbReference>
<name>A0A7K3SB86_9ACTN</name>
<dbReference type="InterPro" id="IPR029058">
    <property type="entry name" value="AB_hydrolase_fold"/>
</dbReference>
<dbReference type="InterPro" id="IPR036736">
    <property type="entry name" value="ACP-like_sf"/>
</dbReference>
<dbReference type="EMBL" id="JAAGMP010001885">
    <property type="protein sequence ID" value="NEC24778.1"/>
    <property type="molecule type" value="Genomic_DNA"/>
</dbReference>
<evidence type="ECO:0000313" key="7">
    <source>
        <dbReference type="Proteomes" id="UP000469670"/>
    </source>
</evidence>
<organism evidence="6 7">
    <name type="scientific">Streptomyces parvus</name>
    <dbReference type="NCBI Taxonomy" id="66428"/>
    <lineage>
        <taxon>Bacteria</taxon>
        <taxon>Bacillati</taxon>
        <taxon>Actinomycetota</taxon>
        <taxon>Actinomycetes</taxon>
        <taxon>Kitasatosporales</taxon>
        <taxon>Streptomycetaceae</taxon>
        <taxon>Streptomyces</taxon>
    </lineage>
</organism>
<reference evidence="6 7" key="1">
    <citation type="submission" date="2020-01" db="EMBL/GenBank/DDBJ databases">
        <title>Insect and environment-associated Actinomycetes.</title>
        <authorList>
            <person name="Currrie C."/>
            <person name="Chevrette M."/>
            <person name="Carlson C."/>
            <person name="Stubbendieck R."/>
            <person name="Wendt-Pienkowski E."/>
        </authorList>
    </citation>
    <scope>NUCLEOTIDE SEQUENCE [LARGE SCALE GENOMIC DNA]</scope>
    <source>
        <strain evidence="6 7">SID7590</strain>
    </source>
</reference>
<feature type="compositionally biased region" description="Basic and acidic residues" evidence="4">
    <location>
        <begin position="91"/>
        <end position="100"/>
    </location>
</feature>
<feature type="non-terminal residue" evidence="6">
    <location>
        <position position="1"/>
    </location>
</feature>
<dbReference type="Gene3D" id="3.30.300.30">
    <property type="match status" value="1"/>
</dbReference>
<dbReference type="SUPFAM" id="SSF56801">
    <property type="entry name" value="Acetyl-CoA synthetase-like"/>
    <property type="match status" value="1"/>
</dbReference>
<proteinExistence type="predicted"/>
<comment type="caution">
    <text evidence="6">The sequence shown here is derived from an EMBL/GenBank/DDBJ whole genome shotgun (WGS) entry which is preliminary data.</text>
</comment>
<dbReference type="GO" id="GO:0044550">
    <property type="term" value="P:secondary metabolite biosynthetic process"/>
    <property type="evidence" value="ECO:0007669"/>
    <property type="project" value="TreeGrafter"/>
</dbReference>
<evidence type="ECO:0000256" key="3">
    <source>
        <dbReference type="ARBA" id="ARBA00022553"/>
    </source>
</evidence>
<dbReference type="PANTHER" id="PTHR45527">
    <property type="entry name" value="NONRIBOSOMAL PEPTIDE SYNTHETASE"/>
    <property type="match status" value="1"/>
</dbReference>
<evidence type="ECO:0000256" key="2">
    <source>
        <dbReference type="ARBA" id="ARBA00022450"/>
    </source>
</evidence>
<dbReference type="GO" id="GO:0017000">
    <property type="term" value="P:antibiotic biosynthetic process"/>
    <property type="evidence" value="ECO:0007669"/>
    <property type="project" value="UniProtKB-ARBA"/>
</dbReference>
<feature type="domain" description="Carrier" evidence="5">
    <location>
        <begin position="185"/>
        <end position="260"/>
    </location>
</feature>
<evidence type="ECO:0000259" key="5">
    <source>
        <dbReference type="PROSITE" id="PS50075"/>
    </source>
</evidence>
<dbReference type="RefSeq" id="WP_164209741.1">
    <property type="nucleotide sequence ID" value="NZ_JAAGMP010001885.1"/>
</dbReference>
<accession>A0A7K3SB86</accession>
<gene>
    <name evidence="6" type="ORF">G3I50_42030</name>
</gene>
<dbReference type="AlphaFoldDB" id="A0A7K3SB86"/>
<dbReference type="PROSITE" id="PS50075">
    <property type="entry name" value="CARRIER"/>
    <property type="match status" value="1"/>
</dbReference>
<dbReference type="GO" id="GO:0005737">
    <property type="term" value="C:cytoplasm"/>
    <property type="evidence" value="ECO:0007669"/>
    <property type="project" value="TreeGrafter"/>
</dbReference>
<dbReference type="Gene3D" id="2.30.38.10">
    <property type="entry name" value="Luciferase, Domain 3"/>
    <property type="match status" value="1"/>
</dbReference>
<evidence type="ECO:0000256" key="4">
    <source>
        <dbReference type="SAM" id="MobiDB-lite"/>
    </source>
</evidence>
<keyword evidence="2" id="KW-0596">Phosphopantetheine</keyword>
<feature type="compositionally biased region" description="Basic and acidic residues" evidence="4">
    <location>
        <begin position="109"/>
        <end position="118"/>
    </location>
</feature>
<feature type="region of interest" description="Disordered" evidence="4">
    <location>
        <begin position="91"/>
        <end position="127"/>
    </location>
</feature>
<dbReference type="GO" id="GO:0043041">
    <property type="term" value="P:amino acid activation for nonribosomal peptide biosynthetic process"/>
    <property type="evidence" value="ECO:0007669"/>
    <property type="project" value="TreeGrafter"/>
</dbReference>
<sequence>YGYGGRPGATARAFVPDPYGPPGARRYRTGDLVRWRADGRLEFLGRIDDQVKVRGFRVEPGEVETALLALDGVGRAVVTVRDEALVGYVVPERDGGDRPEAPASGGSRPEGRCPEGSRPEASGSGGQRLTAGALRAALAAVLPAHLVPNSLVVLDSLPLTPNGKVDRRALPAPERRPDLGPGYVAPRTDAEGLVADVWTEVLGLDRVGALDDFFDLGGHSLLATRVVARIRAAAGLPVPLRTLFAHRTVEAFAVAVEDLLLAEIEALSDEDAEQLLAAESGPERNGTTTA</sequence>